<dbReference type="InterPro" id="IPR027417">
    <property type="entry name" value="P-loop_NTPase"/>
</dbReference>
<dbReference type="PANTHER" id="PTHR35894">
    <property type="entry name" value="GENERAL SECRETION PATHWAY PROTEIN A-RELATED"/>
    <property type="match status" value="1"/>
</dbReference>
<dbReference type="InterPro" id="IPR052026">
    <property type="entry name" value="ExeA_AAA_ATPase_DNA-bind"/>
</dbReference>
<dbReference type="Gene3D" id="3.40.50.300">
    <property type="entry name" value="P-loop containing nucleotide triphosphate hydrolases"/>
    <property type="match status" value="1"/>
</dbReference>
<dbReference type="RefSeq" id="WP_154151130.1">
    <property type="nucleotide sequence ID" value="NZ_SZWE01000001.1"/>
</dbReference>
<feature type="domain" description="AAA+ ATPase" evidence="1">
    <location>
        <begin position="46"/>
        <end position="188"/>
    </location>
</feature>
<dbReference type="PANTHER" id="PTHR35894:SF1">
    <property type="entry name" value="PHOSPHORIBULOKINASE _ URIDINE KINASE FAMILY"/>
    <property type="match status" value="1"/>
</dbReference>
<dbReference type="Proteomes" id="UP000564704">
    <property type="component" value="Unassembled WGS sequence"/>
</dbReference>
<dbReference type="InterPro" id="IPR003593">
    <property type="entry name" value="AAA+_ATPase"/>
</dbReference>
<dbReference type="OrthoDB" id="7828921at2"/>
<dbReference type="SUPFAM" id="SSF52540">
    <property type="entry name" value="P-loop containing nucleoside triphosphate hydrolases"/>
    <property type="match status" value="1"/>
</dbReference>
<protein>
    <submittedName>
        <fullName evidence="2">ATPase</fullName>
    </submittedName>
</protein>
<organism evidence="2 3">
    <name type="scientific">Roseovarius bejariae</name>
    <dbReference type="NCBI Taxonomy" id="2576383"/>
    <lineage>
        <taxon>Bacteria</taxon>
        <taxon>Pseudomonadati</taxon>
        <taxon>Pseudomonadota</taxon>
        <taxon>Alphaproteobacteria</taxon>
        <taxon>Rhodobacterales</taxon>
        <taxon>Roseobacteraceae</taxon>
        <taxon>Roseovarius</taxon>
    </lineage>
</organism>
<keyword evidence="3" id="KW-1185">Reference proteome</keyword>
<dbReference type="EMBL" id="SZWE01000001">
    <property type="protein sequence ID" value="MRU15662.1"/>
    <property type="molecule type" value="Genomic_DNA"/>
</dbReference>
<dbReference type="InterPro" id="IPR049945">
    <property type="entry name" value="AAA_22"/>
</dbReference>
<accession>A0A844CM02</accession>
<dbReference type="SMART" id="SM00382">
    <property type="entry name" value="AAA"/>
    <property type="match status" value="1"/>
</dbReference>
<comment type="caution">
    <text evidence="2">The sequence shown here is derived from an EMBL/GenBank/DDBJ whole genome shotgun (WGS) entry which is preliminary data.</text>
</comment>
<sequence length="293" mass="32669">MSTALYNDHFGFRERPFSLSPDPEFLFWSKAHTRALLVLEYGLLTRAPLTVVSGEVGTGKTTLIQELLRTIEDDVTVGLISNARGDRGDLLRWVLSAFDVATPEGADYVALFQSFQDFVLAEYAASRHVALIVDEAQNLGTDTLEELRMLTNINSGKDELLQIILVGQPELRDMIRRPELRQFAQRVTAAYHLEPMDLDTTQAYVEHRLHHAGGNGKEICYEAIRHIHEESDGIPRVVNKLCDLALVYASSAGEEKVGAGAIQELVQDGLILKPYREPHLLTNRIDCDGKGSE</sequence>
<gene>
    <name evidence="2" type="ORF">FDP25_09490</name>
</gene>
<dbReference type="GO" id="GO:0016887">
    <property type="term" value="F:ATP hydrolysis activity"/>
    <property type="evidence" value="ECO:0007669"/>
    <property type="project" value="InterPro"/>
</dbReference>
<dbReference type="Pfam" id="PF13401">
    <property type="entry name" value="AAA_22"/>
    <property type="match status" value="1"/>
</dbReference>
<dbReference type="AlphaFoldDB" id="A0A844CM02"/>
<evidence type="ECO:0000313" key="3">
    <source>
        <dbReference type="Proteomes" id="UP000564704"/>
    </source>
</evidence>
<proteinExistence type="predicted"/>
<evidence type="ECO:0000313" key="2">
    <source>
        <dbReference type="EMBL" id="MRU15662.1"/>
    </source>
</evidence>
<reference evidence="2 3" key="1">
    <citation type="submission" date="2019-05" db="EMBL/GenBank/DDBJ databases">
        <title>Roseovarius bejariae sp. nov., a moderately halophylic bacterium isolated from a saline soil in Rambla Salada (Murcia).</title>
        <authorList>
            <person name="Castro D.J."/>
            <person name="Gomez-Altuve A."/>
            <person name="Reina J.C."/>
            <person name="Rodriguez M."/>
            <person name="Sampedro I."/>
            <person name="Llamas I."/>
            <person name="Martinez-Checa F."/>
        </authorList>
    </citation>
    <scope>NUCLEOTIDE SEQUENCE [LARGE SCALE GENOMIC DNA]</scope>
    <source>
        <strain evidence="2 3">A21</strain>
    </source>
</reference>
<evidence type="ECO:0000259" key="1">
    <source>
        <dbReference type="SMART" id="SM00382"/>
    </source>
</evidence>
<name>A0A844CM02_9RHOB</name>